<dbReference type="Proteomes" id="UP000289738">
    <property type="component" value="Chromosome B02"/>
</dbReference>
<dbReference type="AlphaFoldDB" id="A0A445AC39"/>
<keyword evidence="2" id="KW-1185">Reference proteome</keyword>
<proteinExistence type="predicted"/>
<comment type="caution">
    <text evidence="1">The sequence shown here is derived from an EMBL/GenBank/DDBJ whole genome shotgun (WGS) entry which is preliminary data.</text>
</comment>
<protein>
    <submittedName>
        <fullName evidence="1">Uncharacterized protein</fullName>
    </submittedName>
</protein>
<gene>
    <name evidence="1" type="ORF">Ahy_B02g057392</name>
</gene>
<evidence type="ECO:0000313" key="2">
    <source>
        <dbReference type="Proteomes" id="UP000289738"/>
    </source>
</evidence>
<name>A0A445AC39_ARAHY</name>
<sequence length="71" mass="7974">MRYGSVLSVTSNRKLPLNIQSKSTCVALLVVTNDKRRPGIRPVEALLRCTTKRKAVRIRGRGRQGKIIDDI</sequence>
<reference evidence="1 2" key="1">
    <citation type="submission" date="2019-01" db="EMBL/GenBank/DDBJ databases">
        <title>Sequencing of cultivated peanut Arachis hypogaea provides insights into genome evolution and oil improvement.</title>
        <authorList>
            <person name="Chen X."/>
        </authorList>
    </citation>
    <scope>NUCLEOTIDE SEQUENCE [LARGE SCALE GENOMIC DNA]</scope>
    <source>
        <strain evidence="2">cv. Fuhuasheng</strain>
        <tissue evidence="1">Leaves</tissue>
    </source>
</reference>
<organism evidence="1 2">
    <name type="scientific">Arachis hypogaea</name>
    <name type="common">Peanut</name>
    <dbReference type="NCBI Taxonomy" id="3818"/>
    <lineage>
        <taxon>Eukaryota</taxon>
        <taxon>Viridiplantae</taxon>
        <taxon>Streptophyta</taxon>
        <taxon>Embryophyta</taxon>
        <taxon>Tracheophyta</taxon>
        <taxon>Spermatophyta</taxon>
        <taxon>Magnoliopsida</taxon>
        <taxon>eudicotyledons</taxon>
        <taxon>Gunneridae</taxon>
        <taxon>Pentapetalae</taxon>
        <taxon>rosids</taxon>
        <taxon>fabids</taxon>
        <taxon>Fabales</taxon>
        <taxon>Fabaceae</taxon>
        <taxon>Papilionoideae</taxon>
        <taxon>50 kb inversion clade</taxon>
        <taxon>dalbergioids sensu lato</taxon>
        <taxon>Dalbergieae</taxon>
        <taxon>Pterocarpus clade</taxon>
        <taxon>Arachis</taxon>
    </lineage>
</organism>
<accession>A0A445AC39</accession>
<evidence type="ECO:0000313" key="1">
    <source>
        <dbReference type="EMBL" id="RYR23905.1"/>
    </source>
</evidence>
<dbReference type="EMBL" id="SDMP01000012">
    <property type="protein sequence ID" value="RYR23905.1"/>
    <property type="molecule type" value="Genomic_DNA"/>
</dbReference>